<evidence type="ECO:0000313" key="1">
    <source>
        <dbReference type="EMBL" id="MEJ7137122.1"/>
    </source>
</evidence>
<dbReference type="EMBL" id="JAWDIE010000002">
    <property type="protein sequence ID" value="MEJ7137122.1"/>
    <property type="molecule type" value="Genomic_DNA"/>
</dbReference>
<organism evidence="1 2">
    <name type="scientific">Amphibiibacter pelophylacis</name>
    <dbReference type="NCBI Taxonomy" id="1799477"/>
    <lineage>
        <taxon>Bacteria</taxon>
        <taxon>Pseudomonadati</taxon>
        <taxon>Pseudomonadota</taxon>
        <taxon>Betaproteobacteria</taxon>
        <taxon>Burkholderiales</taxon>
        <taxon>Sphaerotilaceae</taxon>
        <taxon>Amphibiibacter</taxon>
    </lineage>
</organism>
<accession>A0ACC6NYT0</accession>
<gene>
    <name evidence="1" type="ORF">RV045_01590</name>
</gene>
<name>A0ACC6NYT0_9BURK</name>
<protein>
    <submittedName>
        <fullName evidence="1">DNA internalization-related competence protein ComEC/Rec2</fullName>
    </submittedName>
</protein>
<sequence>MRPPLSRWGHGGVLAILAGAMAGSVLQGLGQTLWPAGACAALIALLVALLLALAVLPLLRRCVLGAGPLALLLSVLWGAGAGHALTECRALSRWPSADLRQMLPQGQPQAVLAEGQITDLPQVQPDGVRLLLRVQRWQPVPGDGGWHPSDNDVQVQVFWPVEAGQAVPVVRVGQRWRLPLRWRPVRGLANFTQRDPELWAWLRGVSLTATVQARGPPQLEPHQISAAPGFLALLIREPGLAVDALREHWRDALRQHLRDWPSEVTGTLVALAVGDQPAISPEVWQLYRDTGITHLMSISGLHITALAWLAAGLLRRMWRLSPALMRRCPAADAAALGGLVIALVYALIAGFGVPAQRTVCMLAVLTALGLWRLRWNAAMTLSAVAGAVLLLDPWAWLQSGFWLCFAAVALLVLRGQRLERDARAQADVLAVQGLAPLARPPALQRLGRTLALTLGEQATLTLGLAPLTVLFFGQFSVLGLLANLVAVFWVTALVLPLLFGGLVAAPLWTVAAHLVQALLTLLRALEHSVGGVWWLPQETSWPALIAGPLAGAGVCAAVLATRGRWRVLGALALIPAVWPWPATPPDGVFELMTLDIGQGTAVLVRTRQHSLLFDTGPVYGRPPGPQGATGPPPPDAGSRVIVPVLRALGVRRLDALVLSHADLDHIGGARSVLEAVPALQALAALPEGHPLESTLRAAGTPLRHCLQGQSWVWDGVRFDIVHPLPVLEQRLGDAVRGSNAGSCVLRVQDAAGRAALIPGDTGVLQEADMLWAQQQGLYRQAGQRLGPVDVLVAPHHGSQTSSSTDWLKALRRPSDATGDQSVVLVQAGSFNRYGHPDAGVMARYAALGYTALRSDTCGAWRWRSGDALAAPQNRCWRLRYRRWWQAGEL</sequence>
<keyword evidence="2" id="KW-1185">Reference proteome</keyword>
<dbReference type="Proteomes" id="UP001364695">
    <property type="component" value="Unassembled WGS sequence"/>
</dbReference>
<reference evidence="1" key="1">
    <citation type="submission" date="2023-10" db="EMBL/GenBank/DDBJ databases">
        <title>Amphibacter perezi, gen. nov., sp. nov. a novel taxa of the family Comamonadaceae, class Betaproteobacteria isolated from the skin microbiota of Pelophylax perezi from different populations.</title>
        <authorList>
            <person name="Costa S."/>
            <person name="Proenca D.N."/>
            <person name="Lopes I."/>
            <person name="Morais P.V."/>
        </authorList>
    </citation>
    <scope>NUCLEOTIDE SEQUENCE</scope>
    <source>
        <strain evidence="1">SL12-8</strain>
    </source>
</reference>
<comment type="caution">
    <text evidence="1">The sequence shown here is derived from an EMBL/GenBank/DDBJ whole genome shotgun (WGS) entry which is preliminary data.</text>
</comment>
<proteinExistence type="predicted"/>
<evidence type="ECO:0000313" key="2">
    <source>
        <dbReference type="Proteomes" id="UP001364695"/>
    </source>
</evidence>